<dbReference type="InterPro" id="IPR008557">
    <property type="entry name" value="PhoX"/>
</dbReference>
<dbReference type="Pfam" id="PF05787">
    <property type="entry name" value="PhoX"/>
    <property type="match status" value="1"/>
</dbReference>
<dbReference type="PANTHER" id="PTHR35399:SF2">
    <property type="entry name" value="DUF839 DOMAIN-CONTAINING PROTEIN"/>
    <property type="match status" value="1"/>
</dbReference>
<dbReference type="SUPFAM" id="SSF49299">
    <property type="entry name" value="PKD domain"/>
    <property type="match status" value="1"/>
</dbReference>
<dbReference type="EMBL" id="JBHUMD010000008">
    <property type="protein sequence ID" value="MFD2602063.1"/>
    <property type="molecule type" value="Genomic_DNA"/>
</dbReference>
<dbReference type="Gene3D" id="2.60.40.10">
    <property type="entry name" value="Immunoglobulins"/>
    <property type="match status" value="1"/>
</dbReference>
<feature type="signal peptide" evidence="2">
    <location>
        <begin position="1"/>
        <end position="19"/>
    </location>
</feature>
<keyword evidence="1 2" id="KW-0732">Signal</keyword>
<evidence type="ECO:0000256" key="2">
    <source>
        <dbReference type="SAM" id="SignalP"/>
    </source>
</evidence>
<evidence type="ECO:0000313" key="4">
    <source>
        <dbReference type="EMBL" id="MFD2602063.1"/>
    </source>
</evidence>
<proteinExistence type="predicted"/>
<dbReference type="PANTHER" id="PTHR35399">
    <property type="entry name" value="SLR8030 PROTEIN"/>
    <property type="match status" value="1"/>
</dbReference>
<dbReference type="InterPro" id="IPR035986">
    <property type="entry name" value="PKD_dom_sf"/>
</dbReference>
<evidence type="ECO:0000313" key="5">
    <source>
        <dbReference type="Proteomes" id="UP001597480"/>
    </source>
</evidence>
<dbReference type="RefSeq" id="WP_379820561.1">
    <property type="nucleotide sequence ID" value="NZ_JBHUMD010000008.1"/>
</dbReference>
<feature type="chain" id="PRO_5047187853" evidence="2">
    <location>
        <begin position="20"/>
        <end position="801"/>
    </location>
</feature>
<dbReference type="InterPro" id="IPR000601">
    <property type="entry name" value="PKD_dom"/>
</dbReference>
<dbReference type="Gene3D" id="2.60.120.260">
    <property type="entry name" value="Galactose-binding domain-like"/>
    <property type="match status" value="1"/>
</dbReference>
<keyword evidence="5" id="KW-1185">Reference proteome</keyword>
<dbReference type="InterPro" id="IPR013783">
    <property type="entry name" value="Ig-like_fold"/>
</dbReference>
<reference evidence="5" key="1">
    <citation type="journal article" date="2019" name="Int. J. Syst. Evol. Microbiol.">
        <title>The Global Catalogue of Microorganisms (GCM) 10K type strain sequencing project: providing services to taxonomists for standard genome sequencing and annotation.</title>
        <authorList>
            <consortium name="The Broad Institute Genomics Platform"/>
            <consortium name="The Broad Institute Genome Sequencing Center for Infectious Disease"/>
            <person name="Wu L."/>
            <person name="Ma J."/>
        </authorList>
    </citation>
    <scope>NUCLEOTIDE SEQUENCE [LARGE SCALE GENOMIC DNA]</scope>
    <source>
        <strain evidence="5">KCTC 42107</strain>
    </source>
</reference>
<dbReference type="InterPro" id="IPR026444">
    <property type="entry name" value="Secre_tail"/>
</dbReference>
<protein>
    <submittedName>
        <fullName evidence="4">Alkaline phosphatase PhoX</fullName>
    </submittedName>
</protein>
<name>A0ABW5NVF0_9FLAO</name>
<evidence type="ECO:0000259" key="3">
    <source>
        <dbReference type="PROSITE" id="PS50093"/>
    </source>
</evidence>
<feature type="domain" description="PKD" evidence="3">
    <location>
        <begin position="626"/>
        <end position="694"/>
    </location>
</feature>
<dbReference type="SUPFAM" id="SSF63825">
    <property type="entry name" value="YWTD domain"/>
    <property type="match status" value="1"/>
</dbReference>
<accession>A0ABW5NVF0</accession>
<sequence length="801" mass="86532">MKKRLLSVSALLLSAAIYAQIGSYPVSKGSQWKYLDNGTSQDATDWNMPTAANAGWLSGNAPLGYGDPTATVISYGPDSGNKFITSYFYRDIEVNASTLTEMVEFGVRRDDGVIVYVNGVEVFRDNMPAEPTNYMTFSSSTIDGANEKRYYIFQVPKSAFTTGLNRISAEVHNRDGSSSDLGFDMFIRNTNADLAISCDEPHIGCFSSIAPTAQLDHLIMAPEFRYQLLFKEGENYMTGTGTVPGNHDFTAYVPTGGSSTVGHLSVNQENTPGGVSMLNIHLDEETKLWVVDDSKAVDMYDANLVTTSRNCSGGLTPWGTVITTEEDTAAGDANGDGYEDLGWFVEIDPVTASVKDYGNNKKEKLWALGRMNHENIVITPDGTTAYYGEDGGTHCVYKFVADTPNNFTSGKVYVLKLDLALSNDEPSSATATWVLVPNTTQADRNNLRTVAGTLGGTNFNGVEDCEISPIDGKIYFTSKGKNRIYSFRDNGLTISEFETFAGGMDYTIAGPNGAVTEPWADGNDNLTFDDKGNLWVLQDGGLNYIWVIRPNHTQSNPKIELFASMPAGAEPTGLTFTPDFKYGFFSVQHPNGNNAAQQDATFGDVTFNASAAIVFALDANLGAHTPAADFTADVTTVNEGETVTFTDLSTNNPTSWSWTFEGGDPATSTEENPVVTYATPGTYNVTLTTSNVAGTSPEVVKVEYIVVEEILGTENPLKGMVSLYPNPTDGRVTVDINGEAGSDVLVEVYDMLGRKVSETKGQSIGGNQKLDINLSASGEQIYIVNVHIGDKTGTYKLIKKN</sequence>
<dbReference type="NCBIfam" id="TIGR04183">
    <property type="entry name" value="Por_Secre_tail"/>
    <property type="match status" value="1"/>
</dbReference>
<dbReference type="Pfam" id="PF18962">
    <property type="entry name" value="Por_Secre_tail"/>
    <property type="match status" value="1"/>
</dbReference>
<dbReference type="Pfam" id="PF18911">
    <property type="entry name" value="PKD_4"/>
    <property type="match status" value="1"/>
</dbReference>
<gene>
    <name evidence="4" type="ORF">ACFSR3_08340</name>
</gene>
<dbReference type="InterPro" id="IPR022409">
    <property type="entry name" value="PKD/Chitinase_dom"/>
</dbReference>
<dbReference type="PROSITE" id="PS50093">
    <property type="entry name" value="PKD"/>
    <property type="match status" value="1"/>
</dbReference>
<evidence type="ECO:0000256" key="1">
    <source>
        <dbReference type="ARBA" id="ARBA00022729"/>
    </source>
</evidence>
<dbReference type="CDD" id="cd00146">
    <property type="entry name" value="PKD"/>
    <property type="match status" value="1"/>
</dbReference>
<dbReference type="Proteomes" id="UP001597480">
    <property type="component" value="Unassembled WGS sequence"/>
</dbReference>
<dbReference type="SMART" id="SM00089">
    <property type="entry name" value="PKD"/>
    <property type="match status" value="1"/>
</dbReference>
<organism evidence="4 5">
    <name type="scientific">Flavobacterium suzhouense</name>
    <dbReference type="NCBI Taxonomy" id="1529638"/>
    <lineage>
        <taxon>Bacteria</taxon>
        <taxon>Pseudomonadati</taxon>
        <taxon>Bacteroidota</taxon>
        <taxon>Flavobacteriia</taxon>
        <taxon>Flavobacteriales</taxon>
        <taxon>Flavobacteriaceae</taxon>
        <taxon>Flavobacterium</taxon>
    </lineage>
</organism>
<comment type="caution">
    <text evidence="4">The sequence shown here is derived from an EMBL/GenBank/DDBJ whole genome shotgun (WGS) entry which is preliminary data.</text>
</comment>